<feature type="compositionally biased region" description="Low complexity" evidence="4">
    <location>
        <begin position="633"/>
        <end position="642"/>
    </location>
</feature>
<dbReference type="Gene3D" id="3.30.200.20">
    <property type="entry name" value="Phosphorylase Kinase, domain 1"/>
    <property type="match status" value="1"/>
</dbReference>
<dbReference type="InterPro" id="IPR013210">
    <property type="entry name" value="LRR_N_plant-typ"/>
</dbReference>
<keyword evidence="5" id="KW-0812">Transmembrane</keyword>
<protein>
    <submittedName>
        <fullName evidence="9">Probable leucine-rich repeat receptor-like protein kinase At1g68400</fullName>
    </submittedName>
</protein>
<dbReference type="RefSeq" id="XP_010242228.1">
    <property type="nucleotide sequence ID" value="XM_010243926.2"/>
</dbReference>
<keyword evidence="5" id="KW-1133">Transmembrane helix</keyword>
<evidence type="ECO:0000313" key="9">
    <source>
        <dbReference type="RefSeq" id="XP_010242228.1"/>
    </source>
</evidence>
<dbReference type="SUPFAM" id="SSF52058">
    <property type="entry name" value="L domain-like"/>
    <property type="match status" value="1"/>
</dbReference>
<dbReference type="GeneID" id="104586636"/>
<feature type="domain" description="Protein kinase" evidence="7">
    <location>
        <begin position="339"/>
        <end position="609"/>
    </location>
</feature>
<feature type="compositionally biased region" description="Polar residues" evidence="4">
    <location>
        <begin position="643"/>
        <end position="652"/>
    </location>
</feature>
<reference evidence="9" key="1">
    <citation type="submission" date="2025-08" db="UniProtKB">
        <authorList>
            <consortium name="RefSeq"/>
        </authorList>
    </citation>
    <scope>IDENTIFICATION</scope>
</reference>
<dbReference type="GO" id="GO:0004674">
    <property type="term" value="F:protein serine/threonine kinase activity"/>
    <property type="evidence" value="ECO:0000318"/>
    <property type="project" value="GO_Central"/>
</dbReference>
<feature type="region of interest" description="Disordered" evidence="4">
    <location>
        <begin position="626"/>
        <end position="652"/>
    </location>
</feature>
<dbReference type="InParanoid" id="A0A1U7YT06"/>
<sequence>MKLWTLLTVFLLSFFFSFLSLCSLSFCNPDFDALLDFKSASDHFNSLSSWSNSSDPCSGSWLGVSCSKNNRRVTRLILQNLNLTGPIHSLTPLTHLRLLSLKNNVLSSSSLNFSPWTNMKLLFLSHNQFSGNFPAGISQLHRLRRLDLSHNRLSGHIPMVELNRLPHLLTLRLEANSFSGTLSSLFVPVIDLNVSSNNLSGQIPVSLSSFAASSFADNKNLCGKPLPYKCSNRTILSDPVPVKISQEQGKKLSHRVVLAIVVVDVSVVVAVIVVFYCCWKRRTRHYQRGVGGEKMRREPEKRHGYGYEGRYRGWSLREDEETVIFEGCKKGLRVDDLLKSSAEMLGKGIVGTTYKVVMDGGDVFVVKRARERRKRKEFDGLLREIGRLRHSNIVNLRAYLCSKEELLLVYDYLPNGSLYSLLHGNRGPGRTPLDWTTRLKLVSDSAKGLAFLHSECKSKLEHGHLTSSNIIIDQAGNACISDFALHQLFLAPSTSSNNAYKAPELTLNNNCNINNSRKISNKSDVYSFGVILLEILTGKMATISEGETCLAKWVQRVVREEWTSEVFDIELLRYKGMEEEMMALLQVALLCLAPMPQDRPKMSVVHRMIDDIRARGRRNLRTTLSVSPLNIGPSSDSSPSLSEDTPNFTSSS</sequence>
<dbReference type="OrthoDB" id="1890790at2759"/>
<feature type="transmembrane region" description="Helical" evidence="5">
    <location>
        <begin position="256"/>
        <end position="279"/>
    </location>
</feature>
<evidence type="ECO:0000256" key="3">
    <source>
        <dbReference type="ARBA" id="ARBA00022737"/>
    </source>
</evidence>
<organism evidence="8 9">
    <name type="scientific">Nelumbo nucifera</name>
    <name type="common">Sacred lotus</name>
    <dbReference type="NCBI Taxonomy" id="4432"/>
    <lineage>
        <taxon>Eukaryota</taxon>
        <taxon>Viridiplantae</taxon>
        <taxon>Streptophyta</taxon>
        <taxon>Embryophyta</taxon>
        <taxon>Tracheophyta</taxon>
        <taxon>Spermatophyta</taxon>
        <taxon>Magnoliopsida</taxon>
        <taxon>Proteales</taxon>
        <taxon>Nelumbonaceae</taxon>
        <taxon>Nelumbo</taxon>
    </lineage>
</organism>
<gene>
    <name evidence="9" type="primary">LOC104586636</name>
</gene>
<dbReference type="AlphaFoldDB" id="A0A1U7YT06"/>
<evidence type="ECO:0000256" key="6">
    <source>
        <dbReference type="SAM" id="SignalP"/>
    </source>
</evidence>
<dbReference type="OMA" id="FKSACAD"/>
<evidence type="ECO:0000256" key="4">
    <source>
        <dbReference type="SAM" id="MobiDB-lite"/>
    </source>
</evidence>
<feature type="signal peptide" evidence="6">
    <location>
        <begin position="1"/>
        <end position="27"/>
    </location>
</feature>
<accession>A0A1U7YT06</accession>
<dbReference type="GO" id="GO:0005886">
    <property type="term" value="C:plasma membrane"/>
    <property type="evidence" value="ECO:0000318"/>
    <property type="project" value="GO_Central"/>
</dbReference>
<dbReference type="KEGG" id="nnu:104586636"/>
<keyword evidence="3" id="KW-0677">Repeat</keyword>
<keyword evidence="2" id="KW-0433">Leucine-rich repeat</keyword>
<evidence type="ECO:0000313" key="8">
    <source>
        <dbReference type="Proteomes" id="UP000189703"/>
    </source>
</evidence>
<dbReference type="Proteomes" id="UP000189703">
    <property type="component" value="Unplaced"/>
</dbReference>
<dbReference type="eggNOG" id="ENOG502R5EP">
    <property type="taxonomic scope" value="Eukaryota"/>
</dbReference>
<proteinExistence type="predicted"/>
<keyword evidence="6" id="KW-0732">Signal</keyword>
<dbReference type="Gene3D" id="3.80.10.10">
    <property type="entry name" value="Ribonuclease Inhibitor"/>
    <property type="match status" value="2"/>
</dbReference>
<feature type="chain" id="PRO_5010561918" evidence="6">
    <location>
        <begin position="28"/>
        <end position="652"/>
    </location>
</feature>
<dbReference type="Pfam" id="PF07714">
    <property type="entry name" value="PK_Tyr_Ser-Thr"/>
    <property type="match status" value="1"/>
</dbReference>
<evidence type="ECO:0000256" key="1">
    <source>
        <dbReference type="ARBA" id="ARBA00004370"/>
    </source>
</evidence>
<dbReference type="SUPFAM" id="SSF56112">
    <property type="entry name" value="Protein kinase-like (PK-like)"/>
    <property type="match status" value="1"/>
</dbReference>
<comment type="subcellular location">
    <subcellularLocation>
        <location evidence="1">Membrane</location>
    </subcellularLocation>
</comment>
<dbReference type="Pfam" id="PF08263">
    <property type="entry name" value="LRRNT_2"/>
    <property type="match status" value="1"/>
</dbReference>
<keyword evidence="8" id="KW-1185">Reference proteome</keyword>
<dbReference type="GO" id="GO:0005524">
    <property type="term" value="F:ATP binding"/>
    <property type="evidence" value="ECO:0007669"/>
    <property type="project" value="InterPro"/>
</dbReference>
<evidence type="ECO:0000259" key="7">
    <source>
        <dbReference type="PROSITE" id="PS50011"/>
    </source>
</evidence>
<dbReference type="Gene3D" id="1.10.510.10">
    <property type="entry name" value="Transferase(Phosphotransferase) domain 1"/>
    <property type="match status" value="1"/>
</dbReference>
<dbReference type="PANTHER" id="PTHR48007">
    <property type="entry name" value="LEUCINE-RICH REPEAT RECEPTOR-LIKE PROTEIN KINASE PXC1"/>
    <property type="match status" value="1"/>
</dbReference>
<dbReference type="PROSITE" id="PS50011">
    <property type="entry name" value="PROTEIN_KINASE_DOM"/>
    <property type="match status" value="1"/>
</dbReference>
<evidence type="ECO:0000256" key="5">
    <source>
        <dbReference type="SAM" id="Phobius"/>
    </source>
</evidence>
<dbReference type="PANTHER" id="PTHR48007:SF53">
    <property type="entry name" value="OS01G0711200 PROTEIN"/>
    <property type="match status" value="1"/>
</dbReference>
<dbReference type="InterPro" id="IPR011009">
    <property type="entry name" value="Kinase-like_dom_sf"/>
</dbReference>
<name>A0A1U7YT06_NELNU</name>
<dbReference type="InterPro" id="IPR000719">
    <property type="entry name" value="Prot_kinase_dom"/>
</dbReference>
<dbReference type="InterPro" id="IPR032675">
    <property type="entry name" value="LRR_dom_sf"/>
</dbReference>
<dbReference type="InterPro" id="IPR001245">
    <property type="entry name" value="Ser-Thr/Tyr_kinase_cat_dom"/>
</dbReference>
<keyword evidence="5" id="KW-0472">Membrane</keyword>
<evidence type="ECO:0000256" key="2">
    <source>
        <dbReference type="ARBA" id="ARBA00022614"/>
    </source>
</evidence>
<dbReference type="InterPro" id="IPR046959">
    <property type="entry name" value="PRK1-6/SRF4-like"/>
</dbReference>